<sequence>NMQSTIPIRRIIIIYYLCSGTLPLASTPYQEIMEEIHTKRSPLRGWRRNRKLRLSHPKQSSPIPYSLSYLIAPGRYPA</sequence>
<reference evidence="2" key="3">
    <citation type="journal article" date="2014" name="Nature">
        <title>Elephant shark genome provides unique insights into gnathostome evolution.</title>
        <authorList>
            <consortium name="International Elephant Shark Genome Sequencing Consortium"/>
            <person name="Venkatesh B."/>
            <person name="Lee A.P."/>
            <person name="Ravi V."/>
            <person name="Maurya A.K."/>
            <person name="Lian M.M."/>
            <person name="Swann J.B."/>
            <person name="Ohta Y."/>
            <person name="Flajnik M.F."/>
            <person name="Sutoh Y."/>
            <person name="Kasahara M."/>
            <person name="Hoon S."/>
            <person name="Gangu V."/>
            <person name="Roy S.W."/>
            <person name="Irimia M."/>
            <person name="Korzh V."/>
            <person name="Kondrychyn I."/>
            <person name="Lim Z.W."/>
            <person name="Tay B.H."/>
            <person name="Tohari S."/>
            <person name="Kong K.W."/>
            <person name="Ho S."/>
            <person name="Lorente-Galdos B."/>
            <person name="Quilez J."/>
            <person name="Marques-Bonet T."/>
            <person name="Raney B.J."/>
            <person name="Ingham P.W."/>
            <person name="Tay A."/>
            <person name="Hillier L.W."/>
            <person name="Minx P."/>
            <person name="Boehm T."/>
            <person name="Wilson R.K."/>
            <person name="Brenner S."/>
            <person name="Warren W.C."/>
        </authorList>
    </citation>
    <scope>NUCLEOTIDE SEQUENCE [LARGE SCALE GENOMIC DNA]</scope>
</reference>
<dbReference type="InParanoid" id="A0A4W3HE66"/>
<evidence type="ECO:0000313" key="2">
    <source>
        <dbReference type="Proteomes" id="UP000314986"/>
    </source>
</evidence>
<keyword evidence="2" id="KW-1185">Reference proteome</keyword>
<dbReference type="AlphaFoldDB" id="A0A4W3HE66"/>
<reference evidence="1" key="5">
    <citation type="submission" date="2025-09" db="UniProtKB">
        <authorList>
            <consortium name="Ensembl"/>
        </authorList>
    </citation>
    <scope>IDENTIFICATION</scope>
</reference>
<protein>
    <submittedName>
        <fullName evidence="1">Uncharacterized protein</fullName>
    </submittedName>
</protein>
<accession>A0A4W3HE66</accession>
<dbReference type="Proteomes" id="UP000314986">
    <property type="component" value="Unassembled WGS sequence"/>
</dbReference>
<proteinExistence type="predicted"/>
<name>A0A4W3HE66_CALMI</name>
<dbReference type="Ensembl" id="ENSCMIT00000008260.1">
    <property type="protein sequence ID" value="ENSCMIP00000008029.1"/>
    <property type="gene ID" value="ENSCMIG00000004331.1"/>
</dbReference>
<reference evidence="2" key="2">
    <citation type="journal article" date="2007" name="PLoS Biol.">
        <title>Survey sequencing and comparative analysis of the elephant shark (Callorhinchus milii) genome.</title>
        <authorList>
            <person name="Venkatesh B."/>
            <person name="Kirkness E.F."/>
            <person name="Loh Y.H."/>
            <person name="Halpern A.L."/>
            <person name="Lee A.P."/>
            <person name="Johnson J."/>
            <person name="Dandona N."/>
            <person name="Viswanathan L.D."/>
            <person name="Tay A."/>
            <person name="Venter J.C."/>
            <person name="Strausberg R.L."/>
            <person name="Brenner S."/>
        </authorList>
    </citation>
    <scope>NUCLEOTIDE SEQUENCE [LARGE SCALE GENOMIC DNA]</scope>
</reference>
<reference evidence="2" key="1">
    <citation type="journal article" date="2006" name="Science">
        <title>Ancient noncoding elements conserved in the human genome.</title>
        <authorList>
            <person name="Venkatesh B."/>
            <person name="Kirkness E.F."/>
            <person name="Loh Y.H."/>
            <person name="Halpern A.L."/>
            <person name="Lee A.P."/>
            <person name="Johnson J."/>
            <person name="Dandona N."/>
            <person name="Viswanathan L.D."/>
            <person name="Tay A."/>
            <person name="Venter J.C."/>
            <person name="Strausberg R.L."/>
            <person name="Brenner S."/>
        </authorList>
    </citation>
    <scope>NUCLEOTIDE SEQUENCE [LARGE SCALE GENOMIC DNA]</scope>
</reference>
<organism evidence="1 2">
    <name type="scientific">Callorhinchus milii</name>
    <name type="common">Ghost shark</name>
    <dbReference type="NCBI Taxonomy" id="7868"/>
    <lineage>
        <taxon>Eukaryota</taxon>
        <taxon>Metazoa</taxon>
        <taxon>Chordata</taxon>
        <taxon>Craniata</taxon>
        <taxon>Vertebrata</taxon>
        <taxon>Chondrichthyes</taxon>
        <taxon>Holocephali</taxon>
        <taxon>Chimaeriformes</taxon>
        <taxon>Callorhinchidae</taxon>
        <taxon>Callorhinchus</taxon>
    </lineage>
</organism>
<reference evidence="1" key="4">
    <citation type="submission" date="2025-08" db="UniProtKB">
        <authorList>
            <consortium name="Ensembl"/>
        </authorList>
    </citation>
    <scope>IDENTIFICATION</scope>
</reference>
<evidence type="ECO:0000313" key="1">
    <source>
        <dbReference type="Ensembl" id="ENSCMIP00000008029.1"/>
    </source>
</evidence>